<evidence type="ECO:0000256" key="1">
    <source>
        <dbReference type="SAM" id="MobiDB-lite"/>
    </source>
</evidence>
<dbReference type="InterPro" id="IPR012347">
    <property type="entry name" value="Ferritin-like"/>
</dbReference>
<dbReference type="PANTHER" id="PTHR36933:SF1">
    <property type="entry name" value="SLL0788 PROTEIN"/>
    <property type="match status" value="1"/>
</dbReference>
<feature type="domain" description="DUF305" evidence="3">
    <location>
        <begin position="45"/>
        <end position="184"/>
    </location>
</feature>
<evidence type="ECO:0000313" key="5">
    <source>
        <dbReference type="Proteomes" id="UP000291591"/>
    </source>
</evidence>
<dbReference type="RefSeq" id="WP_130293209.1">
    <property type="nucleotide sequence ID" value="NZ_SHKL01000001.1"/>
</dbReference>
<comment type="caution">
    <text evidence="4">The sequence shown here is derived from an EMBL/GenBank/DDBJ whole genome shotgun (WGS) entry which is preliminary data.</text>
</comment>
<keyword evidence="2" id="KW-0732">Signal</keyword>
<sequence>MATVRTASRAVLVVAAFLAVAAACSRLSATEAPEPAPAGGPTAVDAAFVQHMLPHHRRAIEVGELAAARGTDPRVRAFGRRIVAEQTPEEQRLTSWVTELGLTPQSGDATAAAGWIDDATLARLTAAPAAEFDRDVLLASADSETGAAEMSRLELDGGTFGPARELATSISTAPTGELPELRRLAADLPGS</sequence>
<feature type="region of interest" description="Disordered" evidence="1">
    <location>
        <begin position="169"/>
        <end position="191"/>
    </location>
</feature>
<proteinExistence type="predicted"/>
<dbReference type="InterPro" id="IPR005183">
    <property type="entry name" value="DUF305_CopM-like"/>
</dbReference>
<keyword evidence="5" id="KW-1185">Reference proteome</keyword>
<evidence type="ECO:0000256" key="2">
    <source>
        <dbReference type="SAM" id="SignalP"/>
    </source>
</evidence>
<evidence type="ECO:0000259" key="3">
    <source>
        <dbReference type="Pfam" id="PF03713"/>
    </source>
</evidence>
<accession>A0A4Q7V837</accession>
<dbReference type="PANTHER" id="PTHR36933">
    <property type="entry name" value="SLL0788 PROTEIN"/>
    <property type="match status" value="1"/>
</dbReference>
<dbReference type="AlphaFoldDB" id="A0A4Q7V837"/>
<feature type="signal peptide" evidence="2">
    <location>
        <begin position="1"/>
        <end position="21"/>
    </location>
</feature>
<dbReference type="Pfam" id="PF03713">
    <property type="entry name" value="DUF305"/>
    <property type="match status" value="1"/>
</dbReference>
<dbReference type="EMBL" id="SHKL01000001">
    <property type="protein sequence ID" value="RZT88993.1"/>
    <property type="molecule type" value="Genomic_DNA"/>
</dbReference>
<protein>
    <submittedName>
        <fullName evidence="4">Uncharacterized protein (DUF305 family)</fullName>
    </submittedName>
</protein>
<dbReference type="Proteomes" id="UP000291591">
    <property type="component" value="Unassembled WGS sequence"/>
</dbReference>
<dbReference type="PROSITE" id="PS51257">
    <property type="entry name" value="PROKAR_LIPOPROTEIN"/>
    <property type="match status" value="1"/>
</dbReference>
<dbReference type="Gene3D" id="1.20.1260.10">
    <property type="match status" value="1"/>
</dbReference>
<name>A0A4Q7V837_PSEST</name>
<feature type="chain" id="PRO_5039675990" evidence="2">
    <location>
        <begin position="22"/>
        <end position="191"/>
    </location>
</feature>
<organism evidence="4 5">
    <name type="scientific">Pseudonocardia sediminis</name>
    <dbReference type="NCBI Taxonomy" id="1397368"/>
    <lineage>
        <taxon>Bacteria</taxon>
        <taxon>Bacillati</taxon>
        <taxon>Actinomycetota</taxon>
        <taxon>Actinomycetes</taxon>
        <taxon>Pseudonocardiales</taxon>
        <taxon>Pseudonocardiaceae</taxon>
        <taxon>Pseudonocardia</taxon>
    </lineage>
</organism>
<reference evidence="4 5" key="1">
    <citation type="submission" date="2019-02" db="EMBL/GenBank/DDBJ databases">
        <title>Sequencing the genomes of 1000 actinobacteria strains.</title>
        <authorList>
            <person name="Klenk H.-P."/>
        </authorList>
    </citation>
    <scope>NUCLEOTIDE SEQUENCE [LARGE SCALE GENOMIC DNA]</scope>
    <source>
        <strain evidence="4 5">DSM 45779</strain>
    </source>
</reference>
<evidence type="ECO:0000313" key="4">
    <source>
        <dbReference type="EMBL" id="RZT88993.1"/>
    </source>
</evidence>
<gene>
    <name evidence="4" type="ORF">EV383_5947</name>
</gene>
<dbReference type="OrthoDB" id="26872at2"/>